<feature type="compositionally biased region" description="Polar residues" evidence="2">
    <location>
        <begin position="89"/>
        <end position="106"/>
    </location>
</feature>
<dbReference type="Proteomes" id="UP000887577">
    <property type="component" value="Unplaced"/>
</dbReference>
<feature type="region of interest" description="Disordered" evidence="2">
    <location>
        <begin position="89"/>
        <end position="122"/>
    </location>
</feature>
<sequence length="352" mass="39428">MENNNDQTSVSALLEEIENFRIKNQELEKSVKLANTTSFNAKMSAATTSRELEAIQRELSQAKEYKNAYEKQEREIELLKTENQRLQTAASLRTTPTASTISSCSSRRMPHTNPPSTIPQMQPTCLTLPTTPQPYATPQCIPLNQSINSSLIERKMLESNAPTPIPRKLPITSSVSSMPASPAFGDINDQGLINYDKEENRFPNEEFDDDVSSKTTLSQISFSSCSSTEMSQIYHPPIQSSECLQAPIPSAPKNFVLKTVTLKKVVANDTIECSSYSEQIDDDMDSDDFYTDYGSSEDGYQDELKEHDKIQMISGSVVPPKSVAPLNDEPEYTDEEDAYEMNHYVGLGFWKR</sequence>
<name>A0A914YSR3_9BILA</name>
<evidence type="ECO:0000313" key="3">
    <source>
        <dbReference type="Proteomes" id="UP000887577"/>
    </source>
</evidence>
<dbReference type="WBParaSite" id="PSU_v2.g20462.t1">
    <property type="protein sequence ID" value="PSU_v2.g20462.t1"/>
    <property type="gene ID" value="PSU_v2.g20462"/>
</dbReference>
<accession>A0A914YSR3</accession>
<reference evidence="4" key="1">
    <citation type="submission" date="2022-11" db="UniProtKB">
        <authorList>
            <consortium name="WormBaseParasite"/>
        </authorList>
    </citation>
    <scope>IDENTIFICATION</scope>
</reference>
<keyword evidence="3" id="KW-1185">Reference proteome</keyword>
<dbReference type="AlphaFoldDB" id="A0A914YSR3"/>
<evidence type="ECO:0000313" key="4">
    <source>
        <dbReference type="WBParaSite" id="PSU_v2.g20462.t1"/>
    </source>
</evidence>
<proteinExistence type="predicted"/>
<feature type="coiled-coil region" evidence="1">
    <location>
        <begin position="10"/>
        <end position="89"/>
    </location>
</feature>
<organism evidence="3 4">
    <name type="scientific">Panagrolaimus superbus</name>
    <dbReference type="NCBI Taxonomy" id="310955"/>
    <lineage>
        <taxon>Eukaryota</taxon>
        <taxon>Metazoa</taxon>
        <taxon>Ecdysozoa</taxon>
        <taxon>Nematoda</taxon>
        <taxon>Chromadorea</taxon>
        <taxon>Rhabditida</taxon>
        <taxon>Tylenchina</taxon>
        <taxon>Panagrolaimomorpha</taxon>
        <taxon>Panagrolaimoidea</taxon>
        <taxon>Panagrolaimidae</taxon>
        <taxon>Panagrolaimus</taxon>
    </lineage>
</organism>
<evidence type="ECO:0000256" key="2">
    <source>
        <dbReference type="SAM" id="MobiDB-lite"/>
    </source>
</evidence>
<protein>
    <submittedName>
        <fullName evidence="4">Uncharacterized protein</fullName>
    </submittedName>
</protein>
<evidence type="ECO:0000256" key="1">
    <source>
        <dbReference type="SAM" id="Coils"/>
    </source>
</evidence>
<keyword evidence="1" id="KW-0175">Coiled coil</keyword>